<keyword evidence="11" id="KW-1185">Reference proteome</keyword>
<dbReference type="OrthoDB" id="660759at2759"/>
<feature type="transmembrane region" description="Helical" evidence="9">
    <location>
        <begin position="105"/>
        <end position="125"/>
    </location>
</feature>
<reference evidence="10 11" key="1">
    <citation type="submission" date="2019-08" db="EMBL/GenBank/DDBJ databases">
        <title>Whole genome of Aphis craccivora.</title>
        <authorList>
            <person name="Voronova N.V."/>
            <person name="Shulinski R.S."/>
            <person name="Bandarenka Y.V."/>
            <person name="Zhorov D.G."/>
            <person name="Warner D."/>
        </authorList>
    </citation>
    <scope>NUCLEOTIDE SEQUENCE [LARGE SCALE GENOMIC DNA]</scope>
    <source>
        <strain evidence="10">180601</strain>
        <tissue evidence="10">Whole Body</tissue>
    </source>
</reference>
<feature type="transmembrane region" description="Helical" evidence="9">
    <location>
        <begin position="72"/>
        <end position="93"/>
    </location>
</feature>
<evidence type="ECO:0000256" key="2">
    <source>
        <dbReference type="ARBA" id="ARBA00004141"/>
    </source>
</evidence>
<keyword evidence="7 9" id="KW-0472">Membrane</keyword>
<comment type="caution">
    <text evidence="9">Lacks conserved residue(s) required for the propagation of feature annotation.</text>
</comment>
<comment type="similarity">
    <text evidence="8 9">Belongs to the SFT2 family.</text>
</comment>
<evidence type="ECO:0000256" key="7">
    <source>
        <dbReference type="ARBA" id="ARBA00023136"/>
    </source>
</evidence>
<evidence type="ECO:0000256" key="6">
    <source>
        <dbReference type="ARBA" id="ARBA00022989"/>
    </source>
</evidence>
<gene>
    <name evidence="10" type="ORF">FWK35_00013443</name>
</gene>
<feature type="non-terminal residue" evidence="10">
    <location>
        <position position="1"/>
    </location>
</feature>
<evidence type="ECO:0000256" key="9">
    <source>
        <dbReference type="RuleBase" id="RU363111"/>
    </source>
</evidence>
<dbReference type="SUPFAM" id="SSF103473">
    <property type="entry name" value="MFS general substrate transporter"/>
    <property type="match status" value="1"/>
</dbReference>
<dbReference type="EMBL" id="VUJU01001638">
    <property type="protein sequence ID" value="KAF0764419.1"/>
    <property type="molecule type" value="Genomic_DNA"/>
</dbReference>
<dbReference type="GO" id="GO:0012505">
    <property type="term" value="C:endomembrane system"/>
    <property type="evidence" value="ECO:0007669"/>
    <property type="project" value="UniProtKB-ARBA"/>
</dbReference>
<dbReference type="GO" id="GO:0015031">
    <property type="term" value="P:protein transport"/>
    <property type="evidence" value="ECO:0007669"/>
    <property type="project" value="UniProtKB-KW"/>
</dbReference>
<dbReference type="PANTHER" id="PTHR23137">
    <property type="entry name" value="VESICLE TRANSPORT PROTEIN-RELATED"/>
    <property type="match status" value="1"/>
</dbReference>
<dbReference type="Proteomes" id="UP000478052">
    <property type="component" value="Unassembled WGS sequence"/>
</dbReference>
<dbReference type="Pfam" id="PF04178">
    <property type="entry name" value="Got1"/>
    <property type="match status" value="1"/>
</dbReference>
<comment type="subcellular location">
    <subcellularLocation>
        <location evidence="2 9">Membrane</location>
        <topology evidence="2 9">Multi-pass membrane protein</topology>
    </subcellularLocation>
</comment>
<dbReference type="InterPro" id="IPR036259">
    <property type="entry name" value="MFS_trans_sf"/>
</dbReference>
<evidence type="ECO:0000256" key="5">
    <source>
        <dbReference type="ARBA" id="ARBA00022927"/>
    </source>
</evidence>
<dbReference type="PANTHER" id="PTHR23137:SF36">
    <property type="entry name" value="VESICLE TRANSPORT PROTEIN SFT2C"/>
    <property type="match status" value="1"/>
</dbReference>
<dbReference type="GO" id="GO:0005737">
    <property type="term" value="C:cytoplasm"/>
    <property type="evidence" value="ECO:0007669"/>
    <property type="project" value="UniProtKB-ARBA"/>
</dbReference>
<evidence type="ECO:0000313" key="11">
    <source>
        <dbReference type="Proteomes" id="UP000478052"/>
    </source>
</evidence>
<evidence type="ECO:0000256" key="4">
    <source>
        <dbReference type="ARBA" id="ARBA00022692"/>
    </source>
</evidence>
<keyword evidence="6 9" id="KW-1133">Transmembrane helix</keyword>
<evidence type="ECO:0000256" key="1">
    <source>
        <dbReference type="ARBA" id="ARBA00003566"/>
    </source>
</evidence>
<dbReference type="AlphaFoldDB" id="A0A6G0Z1K1"/>
<feature type="transmembrane region" description="Helical" evidence="9">
    <location>
        <begin position="137"/>
        <end position="156"/>
    </location>
</feature>
<dbReference type="GO" id="GO:0016020">
    <property type="term" value="C:membrane"/>
    <property type="evidence" value="ECO:0007669"/>
    <property type="project" value="UniProtKB-SubCell"/>
</dbReference>
<protein>
    <recommendedName>
        <fullName evidence="9">Vesicle transport protein</fullName>
    </recommendedName>
</protein>
<dbReference type="InterPro" id="IPR011691">
    <property type="entry name" value="Vesicle_transpt_SFT2"/>
</dbReference>
<dbReference type="InterPro" id="IPR007305">
    <property type="entry name" value="Vesicle_transpt_Got1/SFT2"/>
</dbReference>
<keyword evidence="5 9" id="KW-0653">Protein transport</keyword>
<accession>A0A6G0Z1K1</accession>
<comment type="caution">
    <text evidence="10">The sequence shown here is derived from an EMBL/GenBank/DDBJ whole genome shotgun (WGS) entry which is preliminary data.</text>
</comment>
<evidence type="ECO:0000256" key="3">
    <source>
        <dbReference type="ARBA" id="ARBA00022448"/>
    </source>
</evidence>
<comment type="function">
    <text evidence="1 9">May be involved in fusion of retrograde transport vesicles derived from an endocytic compartment with the Golgi complex.</text>
</comment>
<dbReference type="GO" id="GO:0016192">
    <property type="term" value="P:vesicle-mediated transport"/>
    <property type="evidence" value="ECO:0007669"/>
    <property type="project" value="InterPro"/>
</dbReference>
<sequence length="210" mass="23883">QCNFIMSNLKLELDEYLNKNQKNKAHNGHHVHIPKVFKKLLNSESGEQTENLLDSTKTTYFNFPQMSKTQRILGFIVCVSISCLMFSLSALYLPVLLLKARKFAILYASGSIFAFASVSFLTGPLNHFKYVTSKEKLPFMFGYISTLLSTLYFSMWMKSTPFTLLSLTVHLILIFWFLLNSIPFGQKGLSFFGRICSSMVKSKVSNSLPV</sequence>
<proteinExistence type="inferred from homology"/>
<keyword evidence="3 9" id="KW-0813">Transport</keyword>
<keyword evidence="4 9" id="KW-0812">Transmembrane</keyword>
<evidence type="ECO:0000256" key="8">
    <source>
        <dbReference type="ARBA" id="ARBA00025800"/>
    </source>
</evidence>
<name>A0A6G0Z1K1_APHCR</name>
<organism evidence="10 11">
    <name type="scientific">Aphis craccivora</name>
    <name type="common">Cowpea aphid</name>
    <dbReference type="NCBI Taxonomy" id="307492"/>
    <lineage>
        <taxon>Eukaryota</taxon>
        <taxon>Metazoa</taxon>
        <taxon>Ecdysozoa</taxon>
        <taxon>Arthropoda</taxon>
        <taxon>Hexapoda</taxon>
        <taxon>Insecta</taxon>
        <taxon>Pterygota</taxon>
        <taxon>Neoptera</taxon>
        <taxon>Paraneoptera</taxon>
        <taxon>Hemiptera</taxon>
        <taxon>Sternorrhyncha</taxon>
        <taxon>Aphidomorpha</taxon>
        <taxon>Aphidoidea</taxon>
        <taxon>Aphididae</taxon>
        <taxon>Aphidini</taxon>
        <taxon>Aphis</taxon>
        <taxon>Aphis</taxon>
    </lineage>
</organism>
<evidence type="ECO:0000313" key="10">
    <source>
        <dbReference type="EMBL" id="KAF0764419.1"/>
    </source>
</evidence>